<dbReference type="InterPro" id="IPR036875">
    <property type="entry name" value="Znf_CCHC_sf"/>
</dbReference>
<proteinExistence type="predicted"/>
<keyword evidence="1" id="KW-0862">Zinc</keyword>
<dbReference type="GO" id="GO:0008270">
    <property type="term" value="F:zinc ion binding"/>
    <property type="evidence" value="ECO:0007669"/>
    <property type="project" value="UniProtKB-KW"/>
</dbReference>
<dbReference type="GO" id="GO:0019899">
    <property type="term" value="F:enzyme binding"/>
    <property type="evidence" value="ECO:0007669"/>
    <property type="project" value="UniProtKB-ARBA"/>
</dbReference>
<feature type="region of interest" description="Disordered" evidence="2">
    <location>
        <begin position="43"/>
        <end position="63"/>
    </location>
</feature>
<dbReference type="Pfam" id="PF00098">
    <property type="entry name" value="zf-CCHC"/>
    <property type="match status" value="1"/>
</dbReference>
<name>A0A0V1GJ42_9BILA</name>
<evidence type="ECO:0000259" key="3">
    <source>
        <dbReference type="PROSITE" id="PS50158"/>
    </source>
</evidence>
<evidence type="ECO:0000313" key="5">
    <source>
        <dbReference type="Proteomes" id="UP000055024"/>
    </source>
</evidence>
<protein>
    <recommendedName>
        <fullName evidence="3">CCHC-type domain-containing protein</fullName>
    </recommendedName>
</protein>
<dbReference type="AlphaFoldDB" id="A0A0V1GJ42"/>
<evidence type="ECO:0000256" key="2">
    <source>
        <dbReference type="SAM" id="MobiDB-lite"/>
    </source>
</evidence>
<dbReference type="Gene3D" id="4.10.60.10">
    <property type="entry name" value="Zinc finger, CCHC-type"/>
    <property type="match status" value="1"/>
</dbReference>
<feature type="domain" description="CCHC-type" evidence="3">
    <location>
        <begin position="8"/>
        <end position="23"/>
    </location>
</feature>
<accession>A0A0V1GJ42</accession>
<dbReference type="Proteomes" id="UP000055024">
    <property type="component" value="Unassembled WGS sequence"/>
</dbReference>
<dbReference type="GO" id="GO:0003676">
    <property type="term" value="F:nucleic acid binding"/>
    <property type="evidence" value="ECO:0007669"/>
    <property type="project" value="InterPro"/>
</dbReference>
<evidence type="ECO:0000313" key="4">
    <source>
        <dbReference type="EMBL" id="KRY98050.1"/>
    </source>
</evidence>
<dbReference type="SUPFAM" id="SSF57756">
    <property type="entry name" value="Retrovirus zinc finger-like domains"/>
    <property type="match status" value="1"/>
</dbReference>
<keyword evidence="5" id="KW-1185">Reference proteome</keyword>
<dbReference type="SMART" id="SM00343">
    <property type="entry name" value="ZnF_C2HC"/>
    <property type="match status" value="1"/>
</dbReference>
<dbReference type="Pfam" id="PF13650">
    <property type="entry name" value="Asp_protease_2"/>
    <property type="match status" value="1"/>
</dbReference>
<feature type="non-terminal residue" evidence="4">
    <location>
        <position position="164"/>
    </location>
</feature>
<keyword evidence="1" id="KW-0863">Zinc-finger</keyword>
<dbReference type="PROSITE" id="PS50158">
    <property type="entry name" value="ZF_CCHC"/>
    <property type="match status" value="1"/>
</dbReference>
<dbReference type="InterPro" id="IPR001878">
    <property type="entry name" value="Znf_CCHC"/>
</dbReference>
<dbReference type="OrthoDB" id="10066767at2759"/>
<dbReference type="EMBL" id="JYDP01001617">
    <property type="protein sequence ID" value="KRY98050.1"/>
    <property type="molecule type" value="Genomic_DNA"/>
</dbReference>
<evidence type="ECO:0000256" key="1">
    <source>
        <dbReference type="PROSITE-ProRule" id="PRU00047"/>
    </source>
</evidence>
<dbReference type="PANTHER" id="PTHR47331">
    <property type="entry name" value="PHD-TYPE DOMAIN-CONTAINING PROTEIN"/>
    <property type="match status" value="1"/>
</dbReference>
<reference evidence="4 5" key="1">
    <citation type="submission" date="2015-01" db="EMBL/GenBank/DDBJ databases">
        <title>Evolution of Trichinella species and genotypes.</title>
        <authorList>
            <person name="Korhonen P.K."/>
            <person name="Edoardo P."/>
            <person name="Giuseppe L.R."/>
            <person name="Gasser R.B."/>
        </authorList>
    </citation>
    <scope>NUCLEOTIDE SEQUENCE [LARGE SCALE GENOMIC DNA]</scope>
    <source>
        <strain evidence="4">ISS1029</strain>
    </source>
</reference>
<keyword evidence="1" id="KW-0479">Metal-binding</keyword>
<sequence length="164" mass="17855">MSRETGVCYKCLKIGHLARECRKGRQCGVDGCRQAHHQLLHPQAPTRVSARSPGSDRSHHGLLAARSTPSGCLQTASARAYGPDGNHMVVNCLFDTGAEVSFIRKDVAEVLRLTGPHERCRFTTLGGRVGPERRWRKVEFQLGAIGSSGTPRASTLMKALAIPR</sequence>
<organism evidence="4 5">
    <name type="scientific">Trichinella zimbabwensis</name>
    <dbReference type="NCBI Taxonomy" id="268475"/>
    <lineage>
        <taxon>Eukaryota</taxon>
        <taxon>Metazoa</taxon>
        <taxon>Ecdysozoa</taxon>
        <taxon>Nematoda</taxon>
        <taxon>Enoplea</taxon>
        <taxon>Dorylaimia</taxon>
        <taxon>Trichinellida</taxon>
        <taxon>Trichinellidae</taxon>
        <taxon>Trichinella</taxon>
    </lineage>
</organism>
<gene>
    <name evidence="4" type="ORF">T11_15503</name>
</gene>
<comment type="caution">
    <text evidence="4">The sequence shown here is derived from an EMBL/GenBank/DDBJ whole genome shotgun (WGS) entry which is preliminary data.</text>
</comment>
<dbReference type="PANTHER" id="PTHR47331:SF1">
    <property type="entry name" value="GAG-LIKE PROTEIN"/>
    <property type="match status" value="1"/>
</dbReference>